<dbReference type="Proteomes" id="UP001362999">
    <property type="component" value="Unassembled WGS sequence"/>
</dbReference>
<dbReference type="AlphaFoldDB" id="A0AAW0CU42"/>
<accession>A0AAW0CU42</accession>
<dbReference type="EMBL" id="JAWWNJ010000012">
    <property type="protein sequence ID" value="KAK7043423.1"/>
    <property type="molecule type" value="Genomic_DNA"/>
</dbReference>
<protein>
    <submittedName>
        <fullName evidence="2">Uncharacterized protein</fullName>
    </submittedName>
</protein>
<feature type="transmembrane region" description="Helical" evidence="1">
    <location>
        <begin position="33"/>
        <end position="56"/>
    </location>
</feature>
<reference evidence="2 3" key="1">
    <citation type="journal article" date="2024" name="J Genomics">
        <title>Draft genome sequencing and assembly of Favolaschia claudopus CIRM-BRFM 2984 isolated from oak limbs.</title>
        <authorList>
            <person name="Navarro D."/>
            <person name="Drula E."/>
            <person name="Chaduli D."/>
            <person name="Cazenave R."/>
            <person name="Ahrendt S."/>
            <person name="Wang J."/>
            <person name="Lipzen A."/>
            <person name="Daum C."/>
            <person name="Barry K."/>
            <person name="Grigoriev I.V."/>
            <person name="Favel A."/>
            <person name="Rosso M.N."/>
            <person name="Martin F."/>
        </authorList>
    </citation>
    <scope>NUCLEOTIDE SEQUENCE [LARGE SCALE GENOMIC DNA]</scope>
    <source>
        <strain evidence="2 3">CIRM-BRFM 2984</strain>
    </source>
</reference>
<organism evidence="2 3">
    <name type="scientific">Favolaschia claudopus</name>
    <dbReference type="NCBI Taxonomy" id="2862362"/>
    <lineage>
        <taxon>Eukaryota</taxon>
        <taxon>Fungi</taxon>
        <taxon>Dikarya</taxon>
        <taxon>Basidiomycota</taxon>
        <taxon>Agaricomycotina</taxon>
        <taxon>Agaricomycetes</taxon>
        <taxon>Agaricomycetidae</taxon>
        <taxon>Agaricales</taxon>
        <taxon>Marasmiineae</taxon>
        <taxon>Mycenaceae</taxon>
        <taxon>Favolaschia</taxon>
    </lineage>
</organism>
<evidence type="ECO:0000313" key="3">
    <source>
        <dbReference type="Proteomes" id="UP001362999"/>
    </source>
</evidence>
<comment type="caution">
    <text evidence="2">The sequence shown here is derived from an EMBL/GenBank/DDBJ whole genome shotgun (WGS) entry which is preliminary data.</text>
</comment>
<keyword evidence="1" id="KW-0472">Membrane</keyword>
<sequence length="73" mass="8578">MRESCLRGLFLCRARTLHRRLCTPYFLVPRRRVWSGCWGGVGMYAFLISFFIVVPLSPSRPLPLYWCHIPFSS</sequence>
<name>A0AAW0CU42_9AGAR</name>
<evidence type="ECO:0000256" key="1">
    <source>
        <dbReference type="SAM" id="Phobius"/>
    </source>
</evidence>
<keyword evidence="1" id="KW-1133">Transmembrane helix</keyword>
<gene>
    <name evidence="2" type="ORF">R3P38DRAFT_3259440</name>
</gene>
<proteinExistence type="predicted"/>
<keyword evidence="1" id="KW-0812">Transmembrane</keyword>
<evidence type="ECO:0000313" key="2">
    <source>
        <dbReference type="EMBL" id="KAK7043423.1"/>
    </source>
</evidence>
<keyword evidence="3" id="KW-1185">Reference proteome</keyword>